<reference evidence="5 6" key="1">
    <citation type="submission" date="2018-07" db="EMBL/GenBank/DDBJ databases">
        <title>Arthrobacter sp. nov., isolated from raw cow's milk with high bacterial count.</title>
        <authorList>
            <person name="Hahne J."/>
            <person name="Isele D."/>
            <person name="Lipski A."/>
        </authorList>
    </citation>
    <scope>NUCLEOTIDE SEQUENCE [LARGE SCALE GENOMIC DNA]</scope>
    <source>
        <strain evidence="5 6">JZ R-183</strain>
    </source>
</reference>
<sequence>MTDPTSRALQLLGLMQARAVWSGPELAQKLGVSTRTVRRDVERLRSLGYTVESDAGAEGGYSLGRGQVLPPLLLDEREATAVTLALSMAARGQRGVDPEAALSALGKIDAVMPGALRFRVNGLRAAMDLGEADAPSADAGALLVCADAIRRTVRLRFDYRDRHGEESAREVEPHRLTSTAGGWRLTAFDLHRNDWRTFRLDRLDQAAPTTWQFRPRPGLQEALERAKRPAPPAAWRHQIRVRIHAPLAAVEQELGRRAGQLSPGWGEETELLSGATDAVESAWWLARIPFQYTVLGDDAVLAATRELADRVGRAGRGESADLPDAPRW</sequence>
<proteinExistence type="predicted"/>
<evidence type="ECO:0000259" key="4">
    <source>
        <dbReference type="PROSITE" id="PS51000"/>
    </source>
</evidence>
<keyword evidence="2" id="KW-0238">DNA-binding</keyword>
<comment type="caution">
    <text evidence="5">The sequence shown here is derived from an EMBL/GenBank/DDBJ whole genome shotgun (WGS) entry which is preliminary data.</text>
</comment>
<dbReference type="RefSeq" id="WP_121484874.1">
    <property type="nucleotide sequence ID" value="NZ_QQXL01000003.1"/>
</dbReference>
<dbReference type="InterPro" id="IPR026881">
    <property type="entry name" value="WYL_dom"/>
</dbReference>
<dbReference type="GO" id="GO:0003677">
    <property type="term" value="F:DNA binding"/>
    <property type="evidence" value="ECO:0007669"/>
    <property type="project" value="UniProtKB-KW"/>
</dbReference>
<dbReference type="InterPro" id="IPR013196">
    <property type="entry name" value="HTH_11"/>
</dbReference>
<dbReference type="InterPro" id="IPR001034">
    <property type="entry name" value="DeoR_HTH"/>
</dbReference>
<evidence type="ECO:0000313" key="5">
    <source>
        <dbReference type="EMBL" id="RKW70848.1"/>
    </source>
</evidence>
<dbReference type="EMBL" id="QQXL01000003">
    <property type="protein sequence ID" value="RKW70848.1"/>
    <property type="molecule type" value="Genomic_DNA"/>
</dbReference>
<accession>A0A496PK62</accession>
<keyword evidence="6" id="KW-1185">Reference proteome</keyword>
<keyword evidence="1" id="KW-0805">Transcription regulation</keyword>
<evidence type="ECO:0000256" key="3">
    <source>
        <dbReference type="ARBA" id="ARBA00023163"/>
    </source>
</evidence>
<evidence type="ECO:0000313" key="6">
    <source>
        <dbReference type="Proteomes" id="UP000273119"/>
    </source>
</evidence>
<dbReference type="GO" id="GO:0003700">
    <property type="term" value="F:DNA-binding transcription factor activity"/>
    <property type="evidence" value="ECO:0007669"/>
    <property type="project" value="InterPro"/>
</dbReference>
<dbReference type="InterPro" id="IPR036390">
    <property type="entry name" value="WH_DNA-bd_sf"/>
</dbReference>
<protein>
    <submittedName>
        <fullName evidence="5">YafY family transcriptional regulator</fullName>
    </submittedName>
</protein>
<dbReference type="AlphaFoldDB" id="A0A496PK62"/>
<dbReference type="InterPro" id="IPR018356">
    <property type="entry name" value="Tscrpt_reg_HTH_DeoR_CS"/>
</dbReference>
<dbReference type="PROSITE" id="PS00894">
    <property type="entry name" value="HTH_DEOR_1"/>
    <property type="match status" value="1"/>
</dbReference>
<dbReference type="Proteomes" id="UP000273119">
    <property type="component" value="Unassembled WGS sequence"/>
</dbReference>
<keyword evidence="3" id="KW-0804">Transcription</keyword>
<dbReference type="PROSITE" id="PS51000">
    <property type="entry name" value="HTH_DEOR_2"/>
    <property type="match status" value="1"/>
</dbReference>
<dbReference type="InterPro" id="IPR036388">
    <property type="entry name" value="WH-like_DNA-bd_sf"/>
</dbReference>
<dbReference type="Pfam" id="PF08279">
    <property type="entry name" value="HTH_11"/>
    <property type="match status" value="1"/>
</dbReference>
<dbReference type="Gene3D" id="1.10.10.10">
    <property type="entry name" value="Winged helix-like DNA-binding domain superfamily/Winged helix DNA-binding domain"/>
    <property type="match status" value="1"/>
</dbReference>
<name>A0A496PK62_9MICC</name>
<dbReference type="PANTHER" id="PTHR34580">
    <property type="match status" value="1"/>
</dbReference>
<feature type="domain" description="HTH deoR-type" evidence="4">
    <location>
        <begin position="4"/>
        <end position="59"/>
    </location>
</feature>
<organism evidence="5 6">
    <name type="scientific">Galactobacter caseinivorans</name>
    <dbReference type="NCBI Taxonomy" id="2676123"/>
    <lineage>
        <taxon>Bacteria</taxon>
        <taxon>Bacillati</taxon>
        <taxon>Actinomycetota</taxon>
        <taxon>Actinomycetes</taxon>
        <taxon>Micrococcales</taxon>
        <taxon>Micrococcaceae</taxon>
        <taxon>Galactobacter</taxon>
    </lineage>
</organism>
<dbReference type="PANTHER" id="PTHR34580:SF3">
    <property type="entry name" value="PROTEIN PAFB"/>
    <property type="match status" value="1"/>
</dbReference>
<gene>
    <name evidence="5" type="ORF">DWQ67_07095</name>
</gene>
<dbReference type="InterPro" id="IPR051534">
    <property type="entry name" value="CBASS_pafABC_assoc_protein"/>
</dbReference>
<evidence type="ECO:0000256" key="2">
    <source>
        <dbReference type="ARBA" id="ARBA00023125"/>
    </source>
</evidence>
<dbReference type="PROSITE" id="PS52050">
    <property type="entry name" value="WYL"/>
    <property type="match status" value="1"/>
</dbReference>
<dbReference type="SUPFAM" id="SSF46785">
    <property type="entry name" value="Winged helix' DNA-binding domain"/>
    <property type="match status" value="1"/>
</dbReference>
<dbReference type="Pfam" id="PF13280">
    <property type="entry name" value="WYL"/>
    <property type="match status" value="1"/>
</dbReference>
<evidence type="ECO:0000256" key="1">
    <source>
        <dbReference type="ARBA" id="ARBA00023015"/>
    </source>
</evidence>